<dbReference type="PROSITE" id="PS50112">
    <property type="entry name" value="PAS"/>
    <property type="match status" value="1"/>
</dbReference>
<evidence type="ECO:0000313" key="8">
    <source>
        <dbReference type="Proteomes" id="UP001055057"/>
    </source>
</evidence>
<dbReference type="EMBL" id="BPRB01000153">
    <property type="protein sequence ID" value="GJE60665.1"/>
    <property type="molecule type" value="Genomic_DNA"/>
</dbReference>
<dbReference type="SUPFAM" id="SSF55874">
    <property type="entry name" value="ATPase domain of HSP90 chaperone/DNA topoisomerase II/histidine kinase"/>
    <property type="match status" value="1"/>
</dbReference>
<evidence type="ECO:0000313" key="7">
    <source>
        <dbReference type="EMBL" id="GJE60665.1"/>
    </source>
</evidence>
<dbReference type="SMART" id="SM00387">
    <property type="entry name" value="HATPase_c"/>
    <property type="match status" value="1"/>
</dbReference>
<evidence type="ECO:0000259" key="6">
    <source>
        <dbReference type="PROSITE" id="PS50113"/>
    </source>
</evidence>
<keyword evidence="3" id="KW-0157">Chromophore</keyword>
<dbReference type="Proteomes" id="UP001055057">
    <property type="component" value="Unassembled WGS sequence"/>
</dbReference>
<dbReference type="GO" id="GO:0016301">
    <property type="term" value="F:kinase activity"/>
    <property type="evidence" value="ECO:0007669"/>
    <property type="project" value="UniProtKB-KW"/>
</dbReference>
<evidence type="ECO:0000259" key="4">
    <source>
        <dbReference type="PROSITE" id="PS50109"/>
    </source>
</evidence>
<feature type="domain" description="PAC" evidence="6">
    <location>
        <begin position="62"/>
        <end position="114"/>
    </location>
</feature>
<evidence type="ECO:0000256" key="2">
    <source>
        <dbReference type="ARBA" id="ARBA00022643"/>
    </source>
</evidence>
<gene>
    <name evidence="7" type="primary">lov</name>
    <name evidence="7" type="ORF">MPOCJGCO_2779</name>
</gene>
<accession>A0ABQ4U4B2</accession>
<sequence>MLVTDACRPDNPIVWVNDAFLDLTGYAREELIGRNCRFLQGAGTDPDEVRRIHGAIAAVEPISTELMNYRKDGTPFWNAMTITPVRDAEGRPAYFFAAQADMTEKHRLELAMKGTNDALEREVGERTAAFQAALEQKTALLHEVDHRVKNNLQVISSLMLLKARRTPEGEAREALQGMAERIGALSTAHRMLYSAGDVTRFDLGEFTTDFLSDINAGLDPERTRVEADVDSIAVSAAMAAPLALMIHELTTNAVRHAFPGERVGRVSITARRNGTGMHLSIADDGVGIAAGPANPAGFGRNLVEMVVRQLRGTIAWHEGTPGTRVEIHIPFSATH</sequence>
<dbReference type="InterPro" id="IPR036890">
    <property type="entry name" value="HATPase_C_sf"/>
</dbReference>
<dbReference type="PROSITE" id="PS50109">
    <property type="entry name" value="HIS_KIN"/>
    <property type="match status" value="1"/>
</dbReference>
<protein>
    <submittedName>
        <fullName evidence="7">Blue-light-activated histidine kinase</fullName>
    </submittedName>
</protein>
<dbReference type="PANTHER" id="PTHR47429">
    <property type="entry name" value="PROTEIN TWIN LOV 1"/>
    <property type="match status" value="1"/>
</dbReference>
<reference evidence="7" key="1">
    <citation type="journal article" date="2021" name="Front. Microbiol.">
        <title>Comprehensive Comparative Genomics and Phenotyping of Methylobacterium Species.</title>
        <authorList>
            <person name="Alessa O."/>
            <person name="Ogura Y."/>
            <person name="Fujitani Y."/>
            <person name="Takami H."/>
            <person name="Hayashi T."/>
            <person name="Sahin N."/>
            <person name="Tani A."/>
        </authorList>
    </citation>
    <scope>NUCLEOTIDE SEQUENCE</scope>
    <source>
        <strain evidence="7">DSM 23632</strain>
    </source>
</reference>
<dbReference type="Gene3D" id="3.30.565.10">
    <property type="entry name" value="Histidine kinase-like ATPase, C-terminal domain"/>
    <property type="match status" value="1"/>
</dbReference>
<keyword evidence="7" id="KW-0418">Kinase</keyword>
<name>A0ABQ4U4B2_9HYPH</name>
<evidence type="ECO:0000259" key="5">
    <source>
        <dbReference type="PROSITE" id="PS50112"/>
    </source>
</evidence>
<evidence type="ECO:0000256" key="3">
    <source>
        <dbReference type="ARBA" id="ARBA00022991"/>
    </source>
</evidence>
<dbReference type="Pfam" id="PF07568">
    <property type="entry name" value="HisKA_2"/>
    <property type="match status" value="1"/>
</dbReference>
<dbReference type="InterPro" id="IPR001610">
    <property type="entry name" value="PAC"/>
</dbReference>
<dbReference type="Pfam" id="PF13426">
    <property type="entry name" value="PAS_9"/>
    <property type="match status" value="1"/>
</dbReference>
<proteinExistence type="predicted"/>
<evidence type="ECO:0000256" key="1">
    <source>
        <dbReference type="ARBA" id="ARBA00022630"/>
    </source>
</evidence>
<keyword evidence="8" id="KW-1185">Reference proteome</keyword>
<comment type="caution">
    <text evidence="7">The sequence shown here is derived from an EMBL/GenBank/DDBJ whole genome shotgun (WGS) entry which is preliminary data.</text>
</comment>
<reference evidence="7" key="2">
    <citation type="submission" date="2021-08" db="EMBL/GenBank/DDBJ databases">
        <authorList>
            <person name="Tani A."/>
            <person name="Ola A."/>
            <person name="Ogura Y."/>
            <person name="Katsura K."/>
            <person name="Hayashi T."/>
        </authorList>
    </citation>
    <scope>NUCLEOTIDE SEQUENCE</scope>
    <source>
        <strain evidence="7">DSM 23632</strain>
    </source>
</reference>
<dbReference type="InterPro" id="IPR000700">
    <property type="entry name" value="PAS-assoc_C"/>
</dbReference>
<dbReference type="SMART" id="SM00086">
    <property type="entry name" value="PAC"/>
    <property type="match status" value="1"/>
</dbReference>
<dbReference type="InterPro" id="IPR011495">
    <property type="entry name" value="Sig_transdc_His_kin_sub2_dim/P"/>
</dbReference>
<dbReference type="InterPro" id="IPR005467">
    <property type="entry name" value="His_kinase_dom"/>
</dbReference>
<keyword evidence="2" id="KW-0288">FMN</keyword>
<dbReference type="PROSITE" id="PS50113">
    <property type="entry name" value="PAC"/>
    <property type="match status" value="1"/>
</dbReference>
<feature type="domain" description="Histidine kinase" evidence="4">
    <location>
        <begin position="143"/>
        <end position="333"/>
    </location>
</feature>
<dbReference type="SUPFAM" id="SSF55785">
    <property type="entry name" value="PYP-like sensor domain (PAS domain)"/>
    <property type="match status" value="1"/>
</dbReference>
<dbReference type="PANTHER" id="PTHR47429:SF2">
    <property type="entry name" value="PROTEIN TWIN LOV 1"/>
    <property type="match status" value="1"/>
</dbReference>
<keyword evidence="7" id="KW-0808">Transferase</keyword>
<organism evidence="7 8">
    <name type="scientific">Methylobacterium trifolii</name>
    <dbReference type="NCBI Taxonomy" id="1003092"/>
    <lineage>
        <taxon>Bacteria</taxon>
        <taxon>Pseudomonadati</taxon>
        <taxon>Pseudomonadota</taxon>
        <taxon>Alphaproteobacteria</taxon>
        <taxon>Hyphomicrobiales</taxon>
        <taxon>Methylobacteriaceae</taxon>
        <taxon>Methylobacterium</taxon>
    </lineage>
</organism>
<dbReference type="InterPro" id="IPR000014">
    <property type="entry name" value="PAS"/>
</dbReference>
<keyword evidence="1" id="KW-0285">Flavoprotein</keyword>
<dbReference type="InterPro" id="IPR003594">
    <property type="entry name" value="HATPase_dom"/>
</dbReference>
<dbReference type="Pfam" id="PF02518">
    <property type="entry name" value="HATPase_c"/>
    <property type="match status" value="1"/>
</dbReference>
<feature type="domain" description="PAS" evidence="5">
    <location>
        <begin position="1"/>
        <end position="35"/>
    </location>
</feature>
<dbReference type="CDD" id="cd00130">
    <property type="entry name" value="PAS"/>
    <property type="match status" value="1"/>
</dbReference>
<dbReference type="InterPro" id="IPR035965">
    <property type="entry name" value="PAS-like_dom_sf"/>
</dbReference>
<dbReference type="Gene3D" id="3.30.450.20">
    <property type="entry name" value="PAS domain"/>
    <property type="match status" value="1"/>
</dbReference>
<dbReference type="NCBIfam" id="TIGR00229">
    <property type="entry name" value="sensory_box"/>
    <property type="match status" value="1"/>
</dbReference>